<dbReference type="InterPro" id="IPR002654">
    <property type="entry name" value="Glyco_trans_25"/>
</dbReference>
<dbReference type="Proteomes" id="UP000236333">
    <property type="component" value="Unassembled WGS sequence"/>
</dbReference>
<keyword evidence="1" id="KW-0812">Transmembrane</keyword>
<dbReference type="OrthoDB" id="47375at2759"/>
<keyword evidence="1" id="KW-0472">Membrane</keyword>
<evidence type="ECO:0000313" key="4">
    <source>
        <dbReference type="Proteomes" id="UP000236333"/>
    </source>
</evidence>
<dbReference type="EMBL" id="PGGS01001601">
    <property type="protein sequence ID" value="PNH00214.1"/>
    <property type="molecule type" value="Genomic_DNA"/>
</dbReference>
<feature type="domain" description="Glycosyl transferase family 25" evidence="2">
    <location>
        <begin position="49"/>
        <end position="156"/>
    </location>
</feature>
<keyword evidence="4" id="KW-1185">Reference proteome</keyword>
<gene>
    <name evidence="3" type="ORF">TSOC_013987</name>
</gene>
<evidence type="ECO:0000259" key="2">
    <source>
        <dbReference type="Pfam" id="PF01755"/>
    </source>
</evidence>
<dbReference type="Pfam" id="PF01755">
    <property type="entry name" value="Glyco_transf_25"/>
    <property type="match status" value="1"/>
</dbReference>
<keyword evidence="1" id="KW-1133">Transmembrane helix</keyword>
<sequence length="282" mass="31638">MANPYDGFDAVICISLEGASEREQNMQQIAAVTGAPIEFYRARRHALGGRHGCFHSHVQVARLAYERGCENVLIFEDDVRLSPGYDPEIIRHAADFARTKTGWNMLQLGYSTMRHNTDFLGPVHFMFAEKETPHIVRHGSMLCHAYCLSRPAMRAMILAGGVHLAQPGGATAQVDAFILQIFKGGYFAVTPLQFDQKWCSASYNDSATFVERFFRANQCDAETWDLFYHLSMLPGVRRWVEGALLLLSIVTAVLIVILVHYYSARSSKSSKSARSVTIRSIR</sequence>
<evidence type="ECO:0000313" key="3">
    <source>
        <dbReference type="EMBL" id="PNH00214.1"/>
    </source>
</evidence>
<accession>A0A2J7ZIX0</accession>
<name>A0A2J7ZIX0_9CHLO</name>
<feature type="transmembrane region" description="Helical" evidence="1">
    <location>
        <begin position="239"/>
        <end position="262"/>
    </location>
</feature>
<evidence type="ECO:0000256" key="1">
    <source>
        <dbReference type="SAM" id="Phobius"/>
    </source>
</evidence>
<comment type="caution">
    <text evidence="3">The sequence shown here is derived from an EMBL/GenBank/DDBJ whole genome shotgun (WGS) entry which is preliminary data.</text>
</comment>
<proteinExistence type="predicted"/>
<organism evidence="3 4">
    <name type="scientific">Tetrabaena socialis</name>
    <dbReference type="NCBI Taxonomy" id="47790"/>
    <lineage>
        <taxon>Eukaryota</taxon>
        <taxon>Viridiplantae</taxon>
        <taxon>Chlorophyta</taxon>
        <taxon>core chlorophytes</taxon>
        <taxon>Chlorophyceae</taxon>
        <taxon>CS clade</taxon>
        <taxon>Chlamydomonadales</taxon>
        <taxon>Tetrabaenaceae</taxon>
        <taxon>Tetrabaena</taxon>
    </lineage>
</organism>
<dbReference type="AlphaFoldDB" id="A0A2J7ZIX0"/>
<protein>
    <recommendedName>
        <fullName evidence="2">Glycosyl transferase family 25 domain-containing protein</fullName>
    </recommendedName>
</protein>
<reference evidence="3 4" key="1">
    <citation type="journal article" date="2017" name="Mol. Biol. Evol.">
        <title>The 4-celled Tetrabaena socialis nuclear genome reveals the essential components for genetic control of cell number at the origin of multicellularity in the volvocine lineage.</title>
        <authorList>
            <person name="Featherston J."/>
            <person name="Arakaki Y."/>
            <person name="Hanschen E.R."/>
            <person name="Ferris P.J."/>
            <person name="Michod R.E."/>
            <person name="Olson B.J.S.C."/>
            <person name="Nozaki H."/>
            <person name="Durand P.M."/>
        </authorList>
    </citation>
    <scope>NUCLEOTIDE SEQUENCE [LARGE SCALE GENOMIC DNA]</scope>
    <source>
        <strain evidence="3 4">NIES-571</strain>
    </source>
</reference>